<dbReference type="EMBL" id="JAAAML010000003">
    <property type="protein sequence ID" value="MCO6410065.1"/>
    <property type="molecule type" value="Genomic_DNA"/>
</dbReference>
<evidence type="ECO:0000313" key="1">
    <source>
        <dbReference type="EMBL" id="MCO6410065.1"/>
    </source>
</evidence>
<protein>
    <recommendedName>
        <fullName evidence="3">HD domain-containing protein</fullName>
    </recommendedName>
</protein>
<reference evidence="1 2" key="1">
    <citation type="submission" date="2020-01" db="EMBL/GenBank/DDBJ databases">
        <title>Genomes of bacteria type strains.</title>
        <authorList>
            <person name="Chen J."/>
            <person name="Zhu S."/>
            <person name="Yang J."/>
        </authorList>
    </citation>
    <scope>NUCLEOTIDE SEQUENCE [LARGE SCALE GENOMIC DNA]</scope>
    <source>
        <strain evidence="1 2">DSM 16655</strain>
    </source>
</reference>
<dbReference type="RefSeq" id="WP_252916782.1">
    <property type="nucleotide sequence ID" value="NZ_JAAAML010000003.1"/>
</dbReference>
<evidence type="ECO:0000313" key="2">
    <source>
        <dbReference type="Proteomes" id="UP001320715"/>
    </source>
</evidence>
<name>A0ABT1CV37_9HYPH</name>
<sequence>MNALVRLAPAPVWSFRPDGTVRDLAAPDPAEIDFFAMANALSKIARFNGSNPGIAYSVAQHSVMGADAIFNETGDTWLAAWFLLHDGEEYLLGDKVTPAQRLLEEHAEQSGGHGSGSGVRWHWRWIKTKWREAGWQAAALGIPSAHQQGAIDDYDRRMCNAEMLALFGPSARAQQLLVANREPLKLKGAIRPWAAMKAEERFIDAAFRFIGEDRLHEQRAIHAAHVALNS</sequence>
<keyword evidence="2" id="KW-1185">Reference proteome</keyword>
<gene>
    <name evidence="1" type="ORF">GTW23_17915</name>
</gene>
<dbReference type="Proteomes" id="UP001320715">
    <property type="component" value="Unassembled WGS sequence"/>
</dbReference>
<evidence type="ECO:0008006" key="3">
    <source>
        <dbReference type="Google" id="ProtNLM"/>
    </source>
</evidence>
<organism evidence="1 2">
    <name type="scientific">Hoeflea alexandrii</name>
    <dbReference type="NCBI Taxonomy" id="288436"/>
    <lineage>
        <taxon>Bacteria</taxon>
        <taxon>Pseudomonadati</taxon>
        <taxon>Pseudomonadota</taxon>
        <taxon>Alphaproteobacteria</taxon>
        <taxon>Hyphomicrobiales</taxon>
        <taxon>Rhizobiaceae</taxon>
        <taxon>Hoeflea</taxon>
    </lineage>
</organism>
<comment type="caution">
    <text evidence="1">The sequence shown here is derived from an EMBL/GenBank/DDBJ whole genome shotgun (WGS) entry which is preliminary data.</text>
</comment>
<dbReference type="Gene3D" id="1.10.3210.10">
    <property type="entry name" value="Hypothetical protein af1432"/>
    <property type="match status" value="1"/>
</dbReference>
<accession>A0ABT1CV37</accession>
<dbReference type="SUPFAM" id="SSF109604">
    <property type="entry name" value="HD-domain/PDEase-like"/>
    <property type="match status" value="1"/>
</dbReference>
<proteinExistence type="predicted"/>